<evidence type="ECO:0000313" key="2">
    <source>
        <dbReference type="EMBL" id="KAH7049319.1"/>
    </source>
</evidence>
<evidence type="ECO:0000313" key="3">
    <source>
        <dbReference type="Proteomes" id="UP000774617"/>
    </source>
</evidence>
<dbReference type="EMBL" id="JAGTJR010000014">
    <property type="protein sequence ID" value="KAH7049319.1"/>
    <property type="molecule type" value="Genomic_DNA"/>
</dbReference>
<keyword evidence="1" id="KW-1133">Transmembrane helix</keyword>
<dbReference type="Pfam" id="PF11927">
    <property type="entry name" value="HODM_asu-like"/>
    <property type="match status" value="1"/>
</dbReference>
<comment type="caution">
    <text evidence="2">The sequence shown here is derived from an EMBL/GenBank/DDBJ whole genome shotgun (WGS) entry which is preliminary data.</text>
</comment>
<name>A0ABQ8G9T0_9PEZI</name>
<keyword evidence="1" id="KW-0472">Membrane</keyword>
<protein>
    <submittedName>
        <fullName evidence="2">Uncharacterized protein</fullName>
    </submittedName>
</protein>
<proteinExistence type="predicted"/>
<keyword evidence="3" id="KW-1185">Reference proteome</keyword>
<accession>A0ABQ8G9T0</accession>
<dbReference type="InterPro" id="IPR021848">
    <property type="entry name" value="HODM_asu-like"/>
</dbReference>
<gene>
    <name evidence="2" type="ORF">B0J12DRAFT_101387</name>
</gene>
<keyword evidence="1" id="KW-0812">Transmembrane</keyword>
<reference evidence="2 3" key="1">
    <citation type="journal article" date="2021" name="Nat. Commun.">
        <title>Genetic determinants of endophytism in the Arabidopsis root mycobiome.</title>
        <authorList>
            <person name="Mesny F."/>
            <person name="Miyauchi S."/>
            <person name="Thiergart T."/>
            <person name="Pickel B."/>
            <person name="Atanasova L."/>
            <person name="Karlsson M."/>
            <person name="Huettel B."/>
            <person name="Barry K.W."/>
            <person name="Haridas S."/>
            <person name="Chen C."/>
            <person name="Bauer D."/>
            <person name="Andreopoulos W."/>
            <person name="Pangilinan J."/>
            <person name="LaButti K."/>
            <person name="Riley R."/>
            <person name="Lipzen A."/>
            <person name="Clum A."/>
            <person name="Drula E."/>
            <person name="Henrissat B."/>
            <person name="Kohler A."/>
            <person name="Grigoriev I.V."/>
            <person name="Martin F.M."/>
            <person name="Hacquard S."/>
        </authorList>
    </citation>
    <scope>NUCLEOTIDE SEQUENCE [LARGE SCALE GENOMIC DNA]</scope>
    <source>
        <strain evidence="2 3">MPI-SDFR-AT-0080</strain>
    </source>
</reference>
<sequence>MPLISTLLPFLHGHALSILSLTLFFLSILLVQLTHRRRRFPPPNPSISAKNHAFYGTRRATAPPLTFTHTAPLPNAITLPPDQWHRDPYISPDRVYVPTMALRSCAPDDWLRIDCNYAARMAHKRRILDEVGWPGAIDCRPEADAAVEELLEDLVAYLPRRFPGVWGTEEEEGSRVRWLRNGVTGERWEVVAPWGGLRAVEVVARVTEEDLAVLVPGEGEEEEEEEYVLKAAVSAFPAGFEMREKMDKALTAIHGPVPVYKERLRTAMNKFFKSVGPDKLVMRVNWGINDREELFFLEGTHLHEGDTATANEHIDINQVQLRVERQVLRRLPKSGAMCMLTKTYLYRLVDIAEEPGFAARLGGMLHKLPEKIAFYKGKPLWGKVVLAYLDEMAAKHPTLPGVDE</sequence>
<feature type="transmembrane region" description="Helical" evidence="1">
    <location>
        <begin position="12"/>
        <end position="31"/>
    </location>
</feature>
<organism evidence="2 3">
    <name type="scientific">Macrophomina phaseolina</name>
    <dbReference type="NCBI Taxonomy" id="35725"/>
    <lineage>
        <taxon>Eukaryota</taxon>
        <taxon>Fungi</taxon>
        <taxon>Dikarya</taxon>
        <taxon>Ascomycota</taxon>
        <taxon>Pezizomycotina</taxon>
        <taxon>Dothideomycetes</taxon>
        <taxon>Dothideomycetes incertae sedis</taxon>
        <taxon>Botryosphaeriales</taxon>
        <taxon>Botryosphaeriaceae</taxon>
        <taxon>Macrophomina</taxon>
    </lineage>
</organism>
<evidence type="ECO:0000256" key="1">
    <source>
        <dbReference type="SAM" id="Phobius"/>
    </source>
</evidence>
<dbReference type="Proteomes" id="UP000774617">
    <property type="component" value="Unassembled WGS sequence"/>
</dbReference>